<evidence type="ECO:0000256" key="5">
    <source>
        <dbReference type="ARBA" id="ARBA00023139"/>
    </source>
</evidence>
<organism evidence="9">
    <name type="scientific">Borrelia coriaceae ATCC 43381</name>
    <dbReference type="NCBI Taxonomy" id="1408429"/>
    <lineage>
        <taxon>Bacteria</taxon>
        <taxon>Pseudomonadati</taxon>
        <taxon>Spirochaetota</taxon>
        <taxon>Spirochaetia</taxon>
        <taxon>Spirochaetales</taxon>
        <taxon>Borreliaceae</taxon>
        <taxon>Borrelia</taxon>
    </lineage>
</organism>
<geneLocation type="plasmid" evidence="9">
    <name>unnamed</name>
</geneLocation>
<keyword evidence="4 8" id="KW-0472">Membrane</keyword>
<dbReference type="Pfam" id="PF00921">
    <property type="entry name" value="Lipoprotein_2"/>
    <property type="match status" value="1"/>
</dbReference>
<keyword evidence="6 8" id="KW-0998">Cell outer membrane</keyword>
<dbReference type="PROSITE" id="PS51257">
    <property type="entry name" value="PROKAR_LIPOPROTEIN"/>
    <property type="match status" value="1"/>
</dbReference>
<dbReference type="InterPro" id="IPR000680">
    <property type="entry name" value="Borrelia_lipo"/>
</dbReference>
<dbReference type="EMBL" id="CP005751">
    <property type="protein sequence ID" value="AHH11348.1"/>
    <property type="molecule type" value="Genomic_DNA"/>
</dbReference>
<dbReference type="RefSeq" id="WP_025408646.1">
    <property type="nucleotide sequence ID" value="NZ_CP005751.1"/>
</dbReference>
<keyword evidence="3 8" id="KW-0732">Signal</keyword>
<accession>W5SXD9</accession>
<sequence>MKINIKNIRVKSICATLFISLFLSLIIGCSQQADSKPQDMAADNNNLINLLDKAGETFFGFLDLVAGSMGFTVTKDTTKKQVGEHFDGLSKQIQVVLEKLKQIITKEGDSQKSKGDILSRTVNKANETLIKLVENLSLLAKIGGDETLKIGEVDSNKQGAQADDVELKKAYEALTGIIKAAESVSINEPKKSSVELTDTGIASLQQDGAKVLASDTSNPTAGDSGKAAAIVSTVTGSEMLAEIFNSKEADAKTGISGGQASAGTSALSFARGGQSATNVAKAGIKPGAVSAGIALRSLVKGGKLASDSAGTDNKAVQLVGVAAASKLVGAVETLIMKTVNKVLEEVKQAITTAKSKTKDLDNMYK</sequence>
<name>W5SXD9_9SPIR</name>
<gene>
    <name evidence="9" type="ORF">BCO_0114600</name>
</gene>
<keyword evidence="5 8" id="KW-0564">Palmitate</keyword>
<keyword evidence="9" id="KW-0614">Plasmid</keyword>
<evidence type="ECO:0000256" key="1">
    <source>
        <dbReference type="ARBA" id="ARBA00003932"/>
    </source>
</evidence>
<protein>
    <recommendedName>
        <fullName evidence="8">Variable large protein</fullName>
    </recommendedName>
</protein>
<evidence type="ECO:0000256" key="3">
    <source>
        <dbReference type="ARBA" id="ARBA00022729"/>
    </source>
</evidence>
<comment type="subcellular location">
    <subcellularLocation>
        <location evidence="2 8">Cell outer membrane</location>
        <topology evidence="2 8">Lipid-anchor</topology>
    </subcellularLocation>
</comment>
<evidence type="ECO:0000256" key="8">
    <source>
        <dbReference type="RuleBase" id="RU363105"/>
    </source>
</evidence>
<dbReference type="AlphaFoldDB" id="W5SXD9"/>
<feature type="chain" id="PRO_5016477165" description="Variable large protein" evidence="8">
    <location>
        <begin position="36"/>
        <end position="365"/>
    </location>
</feature>
<comment type="function">
    <text evidence="1 8">The Vlp and Vsp proteins are antigenically distinct proteins, only one vlp or vsp gene is transcriptionally active at any one time. Switching between these genes is a mechanism of host immune response evasion.</text>
</comment>
<evidence type="ECO:0000256" key="4">
    <source>
        <dbReference type="ARBA" id="ARBA00023136"/>
    </source>
</evidence>
<reference evidence="9" key="1">
    <citation type="submission" date="2013-04" db="EMBL/GenBank/DDBJ databases">
        <title>Comparative Genomics of Relapsing Fever Spirochetes.</title>
        <authorList>
            <person name="Schwan T.G."/>
            <person name="Raffel S.J."/>
            <person name="Porcella S.F."/>
            <person name="Martens C.A."/>
            <person name="Bruno D.P."/>
            <person name="Ricklefs S.M."/>
            <person name="Barbian K.B."/>
        </authorList>
    </citation>
    <scope>NUCLEOTIDE SEQUENCE</scope>
    <source>
        <strain evidence="9">Co53</strain>
        <plasmid evidence="9">unnamed</plasmid>
    </source>
</reference>
<evidence type="ECO:0000256" key="7">
    <source>
        <dbReference type="ARBA" id="ARBA00023288"/>
    </source>
</evidence>
<dbReference type="GO" id="GO:0009279">
    <property type="term" value="C:cell outer membrane"/>
    <property type="evidence" value="ECO:0007669"/>
    <property type="project" value="UniProtKB-SubCell"/>
</dbReference>
<dbReference type="HOGENOM" id="CLU_054711_2_0_12"/>
<evidence type="ECO:0000256" key="6">
    <source>
        <dbReference type="ARBA" id="ARBA00023237"/>
    </source>
</evidence>
<feature type="signal peptide" evidence="8">
    <location>
        <begin position="1"/>
        <end position="35"/>
    </location>
</feature>
<evidence type="ECO:0000313" key="9">
    <source>
        <dbReference type="EMBL" id="AHH11348.1"/>
    </source>
</evidence>
<dbReference type="SUPFAM" id="SSF74748">
    <property type="entry name" value="Variable surface antigen VlsE"/>
    <property type="match status" value="1"/>
</dbReference>
<proteinExistence type="predicted"/>
<dbReference type="OrthoDB" id="352883at2"/>
<evidence type="ECO:0000256" key="2">
    <source>
        <dbReference type="ARBA" id="ARBA00004459"/>
    </source>
</evidence>
<keyword evidence="7 8" id="KW-0449">Lipoprotein</keyword>